<protein>
    <submittedName>
        <fullName evidence="1">Uncharacterized protein</fullName>
    </submittedName>
</protein>
<reference evidence="1" key="1">
    <citation type="submission" date="2016-02" db="EMBL/GenBank/DDBJ databases">
        <title>WGS assembly of Manihot esculenta.</title>
        <authorList>
            <person name="Bredeson J.V."/>
            <person name="Prochnik S.E."/>
            <person name="Lyons J.B."/>
            <person name="Schmutz J."/>
            <person name="Grimwood J."/>
            <person name="Vrebalov J."/>
            <person name="Bart R.S."/>
            <person name="Amuge T."/>
            <person name="Ferguson M.E."/>
            <person name="Green R."/>
            <person name="Putnam N."/>
            <person name="Stites J."/>
            <person name="Rounsley S."/>
            <person name="Rokhsar D.S."/>
        </authorList>
    </citation>
    <scope>NUCLEOTIDE SEQUENCE [LARGE SCALE GENOMIC DNA]</scope>
    <source>
        <tissue evidence="1">Leaf</tissue>
    </source>
</reference>
<organism evidence="1">
    <name type="scientific">Manihot esculenta</name>
    <name type="common">Cassava</name>
    <name type="synonym">Jatropha manihot</name>
    <dbReference type="NCBI Taxonomy" id="3983"/>
    <lineage>
        <taxon>Eukaryota</taxon>
        <taxon>Viridiplantae</taxon>
        <taxon>Streptophyta</taxon>
        <taxon>Embryophyta</taxon>
        <taxon>Tracheophyta</taxon>
        <taxon>Spermatophyta</taxon>
        <taxon>Magnoliopsida</taxon>
        <taxon>eudicotyledons</taxon>
        <taxon>Gunneridae</taxon>
        <taxon>Pentapetalae</taxon>
        <taxon>rosids</taxon>
        <taxon>fabids</taxon>
        <taxon>Malpighiales</taxon>
        <taxon>Euphorbiaceae</taxon>
        <taxon>Crotonoideae</taxon>
        <taxon>Manihoteae</taxon>
        <taxon>Manihot</taxon>
    </lineage>
</organism>
<dbReference type="AlphaFoldDB" id="A0A2C9W6W1"/>
<accession>A0A2C9W6W1</accession>
<sequence>MEGSTALGSCWLLSHAMGRLPTLRFGRSEADGAGDSESRMEHVVLCRIFCSWRSKAGPSPIWKWMRLGDTICSEVELWFGAAVIAIEKRADAS</sequence>
<evidence type="ECO:0000313" key="1">
    <source>
        <dbReference type="EMBL" id="OAY54418.1"/>
    </source>
</evidence>
<gene>
    <name evidence="1" type="ORF">MANES_03G073100</name>
</gene>
<proteinExistence type="predicted"/>
<name>A0A2C9W6W1_MANES</name>
<dbReference type="EMBL" id="CM004389">
    <property type="protein sequence ID" value="OAY54418.1"/>
    <property type="molecule type" value="Genomic_DNA"/>
</dbReference>